<reference evidence="3 4" key="1">
    <citation type="submission" date="2024-02" db="EMBL/GenBank/DDBJ databases">
        <title>complete genome of Flavobacterium ginsenosidimutans Str. YTB16.</title>
        <authorList>
            <person name="Wang Q."/>
        </authorList>
    </citation>
    <scope>NUCLEOTIDE SEQUENCE [LARGE SCALE GENOMIC DNA]</scope>
    <source>
        <strain evidence="3 4">YTB16</strain>
    </source>
</reference>
<feature type="domain" description="DUF4136" evidence="2">
    <location>
        <begin position="23"/>
        <end position="175"/>
    </location>
</feature>
<dbReference type="PROSITE" id="PS51257">
    <property type="entry name" value="PROKAR_LIPOPROTEIN"/>
    <property type="match status" value="1"/>
</dbReference>
<keyword evidence="1" id="KW-0732">Signal</keyword>
<dbReference type="InterPro" id="IPR025411">
    <property type="entry name" value="DUF4136"/>
</dbReference>
<evidence type="ECO:0000256" key="1">
    <source>
        <dbReference type="SAM" id="SignalP"/>
    </source>
</evidence>
<keyword evidence="4" id="KW-1185">Reference proteome</keyword>
<dbReference type="Pfam" id="PF13590">
    <property type="entry name" value="DUF4136"/>
    <property type="match status" value="1"/>
</dbReference>
<feature type="chain" id="PRO_5046370950" evidence="1">
    <location>
        <begin position="24"/>
        <end position="178"/>
    </location>
</feature>
<dbReference type="EMBL" id="CP147988">
    <property type="protein sequence ID" value="WXK50986.1"/>
    <property type="molecule type" value="Genomic_DNA"/>
</dbReference>
<dbReference type="Proteomes" id="UP001447857">
    <property type="component" value="Chromosome"/>
</dbReference>
<proteinExistence type="predicted"/>
<name>A0ABZ2Q971_9FLAO</name>
<evidence type="ECO:0000259" key="2">
    <source>
        <dbReference type="Pfam" id="PF13590"/>
    </source>
</evidence>
<dbReference type="RefSeq" id="WP_111283546.1">
    <property type="nucleotide sequence ID" value="NZ_CP147988.1"/>
</dbReference>
<gene>
    <name evidence="3" type="ORF">V6624_04990</name>
</gene>
<dbReference type="Gene3D" id="3.30.160.670">
    <property type="match status" value="1"/>
</dbReference>
<evidence type="ECO:0000313" key="4">
    <source>
        <dbReference type="Proteomes" id="UP001447857"/>
    </source>
</evidence>
<feature type="signal peptide" evidence="1">
    <location>
        <begin position="1"/>
        <end position="23"/>
    </location>
</feature>
<sequence length="178" mass="20334">MKTLKLIPFLLLLILTSCSTVTVYSDYDKTVDFTPYKTYAYFKPGIDKVEISDLDKRRILRAIDDQMQAKGFTKSDNPDLLVNIFTKSREQVDVNQFSAGWGYGWGWGWNPYMMYGGQTTVSTSTEGTLYIDLIDAKKKEMIWQGEGVGTLTRNIDKKDEKIAEFVAKILAQYPPVKK</sequence>
<protein>
    <submittedName>
        <fullName evidence="3">DUF4136 domain-containing protein</fullName>
    </submittedName>
</protein>
<organism evidence="3 4">
    <name type="scientific">Flavobacterium ginsenosidimutans</name>
    <dbReference type="NCBI Taxonomy" id="687844"/>
    <lineage>
        <taxon>Bacteria</taxon>
        <taxon>Pseudomonadati</taxon>
        <taxon>Bacteroidota</taxon>
        <taxon>Flavobacteriia</taxon>
        <taxon>Flavobacteriales</taxon>
        <taxon>Flavobacteriaceae</taxon>
        <taxon>Flavobacterium</taxon>
    </lineage>
</organism>
<evidence type="ECO:0000313" key="3">
    <source>
        <dbReference type="EMBL" id="WXK50986.1"/>
    </source>
</evidence>
<accession>A0ABZ2Q971</accession>